<dbReference type="InterPro" id="IPR002716">
    <property type="entry name" value="PIN_dom"/>
</dbReference>
<feature type="domain" description="PIN" evidence="1">
    <location>
        <begin position="17"/>
        <end position="112"/>
    </location>
</feature>
<keyword evidence="3" id="KW-1185">Reference proteome</keyword>
<evidence type="ECO:0000259" key="1">
    <source>
        <dbReference type="Pfam" id="PF01850"/>
    </source>
</evidence>
<accession>A0A6M1LUD5</accession>
<dbReference type="EMBL" id="JAAIKB010000023">
    <property type="protein sequence ID" value="NGM24051.1"/>
    <property type="molecule type" value="Genomic_DNA"/>
</dbReference>
<dbReference type="InterPro" id="IPR029060">
    <property type="entry name" value="PIN-like_dom_sf"/>
</dbReference>
<dbReference type="AlphaFoldDB" id="A0A6M1LUD5"/>
<dbReference type="Gene3D" id="3.40.50.1010">
    <property type="entry name" value="5'-nuclease"/>
    <property type="match status" value="1"/>
</dbReference>
<dbReference type="Proteomes" id="UP000475385">
    <property type="component" value="Unassembled WGS sequence"/>
</dbReference>
<evidence type="ECO:0000313" key="3">
    <source>
        <dbReference type="Proteomes" id="UP000475385"/>
    </source>
</evidence>
<evidence type="ECO:0000313" key="2">
    <source>
        <dbReference type="EMBL" id="NGM24051.1"/>
    </source>
</evidence>
<gene>
    <name evidence="2" type="ORF">G3576_28860</name>
</gene>
<comment type="caution">
    <text evidence="2">The sequence shown here is derived from an EMBL/GenBank/DDBJ whole genome shotgun (WGS) entry which is preliminary data.</text>
</comment>
<dbReference type="SUPFAM" id="SSF88723">
    <property type="entry name" value="PIN domain-like"/>
    <property type="match status" value="1"/>
</dbReference>
<dbReference type="RefSeq" id="WP_164697966.1">
    <property type="nucleotide sequence ID" value="NZ_JAAIKB010000023.1"/>
</dbReference>
<protein>
    <submittedName>
        <fullName evidence="2">PIN domain-containing protein</fullName>
    </submittedName>
</protein>
<name>A0A6M1LUD5_9PROT</name>
<proteinExistence type="predicted"/>
<sequence length="151" mass="17132">MPNVMSSGKVREKKPTVFLDTNVIIKYYAGNLKELFQDDALKRFRYVVNPVVLQEIVLFATQTGNYSNIDEVTKNTSVAPLNMKTTTDLAKHVRTLRNRKIHSNDLLILGSASDCDYFVTDDHSLKKDWGKPKPKLISSAEFQALLDGKQR</sequence>
<reference evidence="2 3" key="1">
    <citation type="submission" date="2020-03" db="EMBL/GenBank/DDBJ databases">
        <title>Roseomonas stagni sp. nov., isolated from pond water in Japan.</title>
        <authorList>
            <person name="Furuhata K."/>
            <person name="Miyamoto H."/>
            <person name="Goto K."/>
        </authorList>
    </citation>
    <scope>NUCLEOTIDE SEQUENCE [LARGE SCALE GENOMIC DNA]</scope>
    <source>
        <strain evidence="2 3">PeD5</strain>
    </source>
</reference>
<organism evidence="2 3">
    <name type="scientific">Falsiroseomonas algicola</name>
    <dbReference type="NCBI Taxonomy" id="2716930"/>
    <lineage>
        <taxon>Bacteria</taxon>
        <taxon>Pseudomonadati</taxon>
        <taxon>Pseudomonadota</taxon>
        <taxon>Alphaproteobacteria</taxon>
        <taxon>Acetobacterales</taxon>
        <taxon>Roseomonadaceae</taxon>
        <taxon>Falsiroseomonas</taxon>
    </lineage>
</organism>
<dbReference type="Pfam" id="PF01850">
    <property type="entry name" value="PIN"/>
    <property type="match status" value="1"/>
</dbReference>